<dbReference type="eggNOG" id="COG1716">
    <property type="taxonomic scope" value="Bacteria"/>
</dbReference>
<dbReference type="PANTHER" id="PTHR37835:SF1">
    <property type="entry name" value="ALPHA-CLOSTRIPAIN"/>
    <property type="match status" value="1"/>
</dbReference>
<dbReference type="Proteomes" id="UP000006546">
    <property type="component" value="Chromosome"/>
</dbReference>
<dbReference type="InterPro" id="IPR005077">
    <property type="entry name" value="Peptidase_C11"/>
</dbReference>
<sequence>MKNNVKLGTGLYAAVIVLSILTGCVSSRQPAERFPDKAGSFTLMILMNGSDLESENGFATDDLHELMACGFNPDKLKVFVLTCGTTQWQNDRVPADVPVIWRLYGSGLEELSRYPEPISVGNPQLLSSFVNFCYETAPASRYGLIFWNHGGGPVLGFGSDQHFDDEALPLPALALALNDTPAARAPLAFIGFDACLMGSIETALLLSDYAEYMIASEELEPGSGWDYRVFKTLSDKPALPISRFGKKLVDSFIRGNAPSEDIPTGDSATLSVVDLRKIKKLADAVDDAARSLLPVTENTYPALARARYQSFGFGKGGPQESDADLIDIERFAQQLAEITPQYTQAIGAALNETVAYANATDNLKSQAAGLSVYFPFSGKEYVSEYLEIYRSLGVLPHYTAFIEAFAGVLTGEPLHAVEFFFRQDEDLRIGIEPQALDYITQLDFELWQQMEESDVPDTYWYVQLAQLPATSVDEDGIIEEPFTGTWITFEDRVVCLYSLDETDAETRYAIPALLDEEEVMIIAAYNKRFPEGIVVGAVPVDQDPFAMPAREMLPLRSGDTIQLLYRAILMPEDDRELTQEELESEQWYESEPFTVTGKPLLGTAQAEDGTYRYCFTATDLQQNTYYSDFIALTLD</sequence>
<reference evidence="2" key="1">
    <citation type="submission" date="2011-04" db="EMBL/GenBank/DDBJ databases">
        <title>The complete genome of Treponema brennaborense DSM 12168.</title>
        <authorList>
            <person name="Lucas S."/>
            <person name="Han J."/>
            <person name="Lapidus A."/>
            <person name="Bruce D."/>
            <person name="Goodwin L."/>
            <person name="Pitluck S."/>
            <person name="Peters L."/>
            <person name="Kyrpides N."/>
            <person name="Mavromatis K."/>
            <person name="Ivanova N."/>
            <person name="Mikhailova N."/>
            <person name="Pagani I."/>
            <person name="Teshima H."/>
            <person name="Detter J.C."/>
            <person name="Tapia R."/>
            <person name="Han C."/>
            <person name="Land M."/>
            <person name="Hauser L."/>
            <person name="Markowitz V."/>
            <person name="Cheng J.-F."/>
            <person name="Hugenholtz P."/>
            <person name="Woyke T."/>
            <person name="Wu D."/>
            <person name="Gronow S."/>
            <person name="Wellnitz S."/>
            <person name="Brambilla E."/>
            <person name="Klenk H.-P."/>
            <person name="Eisen J.A."/>
        </authorList>
    </citation>
    <scope>NUCLEOTIDE SEQUENCE [LARGE SCALE GENOMIC DNA]</scope>
    <source>
        <strain evidence="2">DSM 12168 / CIP 105900 / DD5/3</strain>
    </source>
</reference>
<name>F4LPI5_TREBD</name>
<dbReference type="STRING" id="906968.Trebr_0553"/>
<proteinExistence type="predicted"/>
<evidence type="ECO:0000313" key="1">
    <source>
        <dbReference type="EMBL" id="AEE15996.1"/>
    </source>
</evidence>
<accession>F4LPI5</accession>
<organism evidence="1 2">
    <name type="scientific">Treponema brennaborense (strain DSM 12168 / CIP 105900 / DD5/3)</name>
    <dbReference type="NCBI Taxonomy" id="906968"/>
    <lineage>
        <taxon>Bacteria</taxon>
        <taxon>Pseudomonadati</taxon>
        <taxon>Spirochaetota</taxon>
        <taxon>Spirochaetia</taxon>
        <taxon>Spirochaetales</taxon>
        <taxon>Treponemataceae</taxon>
        <taxon>Treponema</taxon>
    </lineage>
</organism>
<dbReference type="PANTHER" id="PTHR37835">
    <property type="entry name" value="ALPHA-CLOSTRIPAIN"/>
    <property type="match status" value="1"/>
</dbReference>
<dbReference type="KEGG" id="tbe:Trebr_0553"/>
<dbReference type="AlphaFoldDB" id="F4LPI5"/>
<dbReference type="PROSITE" id="PS51257">
    <property type="entry name" value="PROKAR_LIPOPROTEIN"/>
    <property type="match status" value="1"/>
</dbReference>
<dbReference type="RefSeq" id="WP_013757715.1">
    <property type="nucleotide sequence ID" value="NC_015500.1"/>
</dbReference>
<gene>
    <name evidence="1" type="ordered locus">Trebr_0553</name>
</gene>
<evidence type="ECO:0000313" key="2">
    <source>
        <dbReference type="Proteomes" id="UP000006546"/>
    </source>
</evidence>
<dbReference type="EMBL" id="CP002696">
    <property type="protein sequence ID" value="AEE15996.1"/>
    <property type="molecule type" value="Genomic_DNA"/>
</dbReference>
<dbReference type="Gene3D" id="3.40.50.11970">
    <property type="match status" value="1"/>
</dbReference>
<keyword evidence="2" id="KW-1185">Reference proteome</keyword>
<dbReference type="Pfam" id="PF03415">
    <property type="entry name" value="Peptidase_C11"/>
    <property type="match status" value="1"/>
</dbReference>
<protein>
    <submittedName>
        <fullName evidence="1">Peptidase C11 clostripain</fullName>
    </submittedName>
</protein>
<dbReference type="HOGENOM" id="CLU_021624_0_0_12"/>